<dbReference type="Proteomes" id="UP000014937">
    <property type="component" value="Unassembled WGS sequence"/>
</dbReference>
<gene>
    <name evidence="1" type="ORF">BN587_02050</name>
</gene>
<sequence>MACCLNIAYIIGGSNTAIVGKAANAADVGITRNITCIIAAGNCRAGITAFTGIISSFTLDDFQSLIISQTVPIAIRFLRHVNFTDDAANIDSL</sequence>
<dbReference type="AlphaFoldDB" id="R6XWB3"/>
<proteinExistence type="predicted"/>
<reference evidence="1" key="1">
    <citation type="submission" date="2012-11" db="EMBL/GenBank/DDBJ databases">
        <title>Dependencies among metagenomic species, viruses, plasmids and units of genetic variation.</title>
        <authorList>
            <person name="Nielsen H.B."/>
            <person name="Almeida M."/>
            <person name="Juncker A.S."/>
            <person name="Rasmussen S."/>
            <person name="Li J."/>
            <person name="Sunagawa S."/>
            <person name="Plichta D."/>
            <person name="Gautier L."/>
            <person name="Le Chatelier E."/>
            <person name="Peletier E."/>
            <person name="Bonde I."/>
            <person name="Nielsen T."/>
            <person name="Manichanh C."/>
            <person name="Arumugam M."/>
            <person name="Batto J."/>
            <person name="Santos M.B.Q.D."/>
            <person name="Blom N."/>
            <person name="Borruel N."/>
            <person name="Burgdorf K.S."/>
            <person name="Boumezbeur F."/>
            <person name="Casellas F."/>
            <person name="Dore J."/>
            <person name="Guarner F."/>
            <person name="Hansen T."/>
            <person name="Hildebrand F."/>
            <person name="Kaas R.S."/>
            <person name="Kennedy S."/>
            <person name="Kristiansen K."/>
            <person name="Kultima J.R."/>
            <person name="Leonard P."/>
            <person name="Levenez F."/>
            <person name="Lund O."/>
            <person name="Moumen B."/>
            <person name="Le Paslier D."/>
            <person name="Pons N."/>
            <person name="Pedersen O."/>
            <person name="Prifti E."/>
            <person name="Qin J."/>
            <person name="Raes J."/>
            <person name="Tap J."/>
            <person name="Tims S."/>
            <person name="Ussery D.W."/>
            <person name="Yamada T."/>
            <person name="MetaHit consortium"/>
            <person name="Renault P."/>
            <person name="Sicheritz-Ponten T."/>
            <person name="Bork P."/>
            <person name="Wang J."/>
            <person name="Brunak S."/>
            <person name="Ehrlich S.D."/>
        </authorList>
    </citation>
    <scope>NUCLEOTIDE SEQUENCE [LARGE SCALE GENOMIC DNA]</scope>
</reference>
<comment type="caution">
    <text evidence="1">The sequence shown here is derived from an EMBL/GenBank/DDBJ whole genome shotgun (WGS) entry which is preliminary data.</text>
</comment>
<evidence type="ECO:0000313" key="1">
    <source>
        <dbReference type="EMBL" id="CDD10537.1"/>
    </source>
</evidence>
<dbReference type="EMBL" id="CBGL010000038">
    <property type="protein sequence ID" value="CDD10537.1"/>
    <property type="molecule type" value="Genomic_DNA"/>
</dbReference>
<dbReference type="HOGENOM" id="CLU_2397049_0_0_9"/>
<protein>
    <submittedName>
        <fullName evidence="1">Uncharacterized protein</fullName>
    </submittedName>
</protein>
<name>R6XWB3_9FIRM</name>
<accession>R6XWB3</accession>
<organism evidence="1">
    <name type="scientific">Phascolarctobacterium succinatutens CAG:287</name>
    <dbReference type="NCBI Taxonomy" id="1263101"/>
    <lineage>
        <taxon>Bacteria</taxon>
        <taxon>Bacillati</taxon>
        <taxon>Bacillota</taxon>
        <taxon>Negativicutes</taxon>
        <taxon>Acidaminococcales</taxon>
        <taxon>Acidaminococcaceae</taxon>
        <taxon>Phascolarctobacterium</taxon>
    </lineage>
</organism>